<keyword evidence="1" id="KW-1133">Transmembrane helix</keyword>
<sequence>MTFNMFYLGFSDCASAELCFLVCFSFMFYYFHAKKNSIYRFFGGRPLYSQASTRGEVTFFDYVVSQEAFFSQYGDLVENSSLYEYWFYDPDAIENAVEQIQNTIDRDNSRKELRKFIENEVTERWFIIYRKYYDPKYNWYS</sequence>
<protein>
    <submittedName>
        <fullName evidence="2">Uncharacterized protein</fullName>
    </submittedName>
</protein>
<dbReference type="EMBL" id="KT185627">
    <property type="protein sequence ID" value="AKT93975.1"/>
    <property type="molecule type" value="Genomic_DNA"/>
</dbReference>
<accession>A0A0K1HPF5</accession>
<keyword evidence="1" id="KW-0812">Transmembrane</keyword>
<dbReference type="AlphaFoldDB" id="A0A0K1HPF5"/>
<gene>
    <name evidence="2" type="primary">orf145</name>
    <name evidence="2" type="ORF">AB846_67</name>
</gene>
<evidence type="ECO:0000313" key="2">
    <source>
        <dbReference type="EMBL" id="AKT93975.1"/>
    </source>
</evidence>
<geneLocation type="mitochondrion" evidence="2"/>
<keyword evidence="1" id="KW-0472">Membrane</keyword>
<evidence type="ECO:0000256" key="1">
    <source>
        <dbReference type="SAM" id="Phobius"/>
    </source>
</evidence>
<feature type="transmembrane region" description="Helical" evidence="1">
    <location>
        <begin position="6"/>
        <end position="31"/>
    </location>
</feature>
<organism evidence="2">
    <name type="scientific">Vermamoeba vermiformis</name>
    <name type="common">Amoeba</name>
    <name type="synonym">Hartmannella vermiformis</name>
    <dbReference type="NCBI Taxonomy" id="5778"/>
    <lineage>
        <taxon>Eukaryota</taxon>
        <taxon>Amoebozoa</taxon>
        <taxon>Tubulinea</taxon>
        <taxon>Echinamoebida</taxon>
        <taxon>Vermamoeba</taxon>
    </lineage>
</organism>
<keyword evidence="2" id="KW-0496">Mitochondrion</keyword>
<name>A0A0K1HPF5_VERVE</name>
<reference evidence="2" key="1">
    <citation type="journal article" date="2015" name="J. Eukaryot. Microbiol.">
        <title>Uncovering Cryptic Diversity in Two Amoebozoan Species Using Complete Mitochondrial Genome Sequences.</title>
        <authorList>
            <person name="Fucikova K."/>
            <person name="Lahr D.J."/>
        </authorList>
    </citation>
    <scope>NUCLEOTIDE SEQUENCE</scope>
    <source>
        <strain evidence="2">BCP-EM3VF21-2</strain>
    </source>
</reference>
<proteinExistence type="predicted"/>